<reference evidence="2" key="1">
    <citation type="journal article" date="2017" name="Nat. Ecol. Evol.">
        <title>Genome expansion and lineage-specific genetic innovations in the forest pathogenic fungi Armillaria.</title>
        <authorList>
            <person name="Sipos G."/>
            <person name="Prasanna A.N."/>
            <person name="Walter M.C."/>
            <person name="O'Connor E."/>
            <person name="Balint B."/>
            <person name="Krizsan K."/>
            <person name="Kiss B."/>
            <person name="Hess J."/>
            <person name="Varga T."/>
            <person name="Slot J."/>
            <person name="Riley R."/>
            <person name="Boka B."/>
            <person name="Rigling D."/>
            <person name="Barry K."/>
            <person name="Lee J."/>
            <person name="Mihaltcheva S."/>
            <person name="LaButti K."/>
            <person name="Lipzen A."/>
            <person name="Waldron R."/>
            <person name="Moloney N.M."/>
            <person name="Sperisen C."/>
            <person name="Kredics L."/>
            <person name="Vagvoelgyi C."/>
            <person name="Patrignani A."/>
            <person name="Fitzpatrick D."/>
            <person name="Nagy I."/>
            <person name="Doyle S."/>
            <person name="Anderson J.B."/>
            <person name="Grigoriev I.V."/>
            <person name="Gueldener U."/>
            <person name="Muensterkoetter M."/>
            <person name="Nagy L.G."/>
        </authorList>
    </citation>
    <scope>NUCLEOTIDE SEQUENCE [LARGE SCALE GENOMIC DNA]</scope>
    <source>
        <strain evidence="2">Ar21-2</strain>
    </source>
</reference>
<dbReference type="Gene3D" id="3.80.10.10">
    <property type="entry name" value="Ribonuclease Inhibitor"/>
    <property type="match status" value="1"/>
</dbReference>
<gene>
    <name evidence="1" type="ORF">ARMGADRAFT_1086348</name>
</gene>
<accession>A0A2H3CTY5</accession>
<sequence length="375" mass="42002">MTDEARNGDVPAACTHTRSIHTTRASYSWTANAFLAESLNASVGDPTIIVVIHVGPIPQDRTLTVAIHVGALWRVDDWRREEVVFGVLIVPDDVLSLIFAEAIIDDPRWTEELTGVCRRFYEPARYLSVKRILIHDFHHSSHSPEAAVRCFSGAGHQNDGLAARELHWCANFLRPEALWRVMALLPNMDRLCLRHVWLDEPVDWFPMSALRGLDLVDCTLSFAVLGCLLQAVPNVVRLAIHGGETKFVPSTDEPAEEEPSLHHLPQALLVLHLDTWQALNVDRGGQWFVSVGNLQQLTLGMMGDRGWWSGIDIIDANATSLQVLTLTLNHLGEFWDINLDLYDCEALEHVTLSVAITEDGDELLYLWHALSHLDS</sequence>
<dbReference type="EMBL" id="KZ293683">
    <property type="protein sequence ID" value="PBK86501.1"/>
    <property type="molecule type" value="Genomic_DNA"/>
</dbReference>
<name>A0A2H3CTY5_ARMGA</name>
<dbReference type="AlphaFoldDB" id="A0A2H3CTY5"/>
<dbReference type="OMA" id="HQNDGLA"/>
<dbReference type="InterPro" id="IPR032675">
    <property type="entry name" value="LRR_dom_sf"/>
</dbReference>
<proteinExistence type="predicted"/>
<evidence type="ECO:0000313" key="2">
    <source>
        <dbReference type="Proteomes" id="UP000217790"/>
    </source>
</evidence>
<dbReference type="InParanoid" id="A0A2H3CTY5"/>
<organism evidence="1 2">
    <name type="scientific">Armillaria gallica</name>
    <name type="common">Bulbous honey fungus</name>
    <name type="synonym">Armillaria bulbosa</name>
    <dbReference type="NCBI Taxonomy" id="47427"/>
    <lineage>
        <taxon>Eukaryota</taxon>
        <taxon>Fungi</taxon>
        <taxon>Dikarya</taxon>
        <taxon>Basidiomycota</taxon>
        <taxon>Agaricomycotina</taxon>
        <taxon>Agaricomycetes</taxon>
        <taxon>Agaricomycetidae</taxon>
        <taxon>Agaricales</taxon>
        <taxon>Marasmiineae</taxon>
        <taxon>Physalacriaceae</taxon>
        <taxon>Armillaria</taxon>
    </lineage>
</organism>
<dbReference type="Proteomes" id="UP000217790">
    <property type="component" value="Unassembled WGS sequence"/>
</dbReference>
<dbReference type="SUPFAM" id="SSF52047">
    <property type="entry name" value="RNI-like"/>
    <property type="match status" value="1"/>
</dbReference>
<dbReference type="OrthoDB" id="2963054at2759"/>
<keyword evidence="2" id="KW-1185">Reference proteome</keyword>
<evidence type="ECO:0008006" key="3">
    <source>
        <dbReference type="Google" id="ProtNLM"/>
    </source>
</evidence>
<protein>
    <recommendedName>
        <fullName evidence="3">F-box domain-containing protein</fullName>
    </recommendedName>
</protein>
<evidence type="ECO:0000313" key="1">
    <source>
        <dbReference type="EMBL" id="PBK86501.1"/>
    </source>
</evidence>